<dbReference type="GO" id="GO:0097354">
    <property type="term" value="P:prenylation"/>
    <property type="evidence" value="ECO:0007669"/>
    <property type="project" value="UniProtKB-UniRule"/>
</dbReference>
<proteinExistence type="inferred from homology"/>
<dbReference type="STRING" id="2512241.A0A553HT34"/>
<dbReference type="OrthoDB" id="1658at2759"/>
<evidence type="ECO:0000256" key="1">
    <source>
        <dbReference type="ARBA" id="ARBA00006734"/>
    </source>
</evidence>
<comment type="caution">
    <text evidence="8">The sequence shown here is derived from an EMBL/GenBank/DDBJ whole genome shotgun (WGS) entry which is preliminary data.</text>
</comment>
<feature type="region of interest" description="Disordered" evidence="7">
    <location>
        <begin position="1"/>
        <end position="21"/>
    </location>
</feature>
<accession>A0A553HT34</accession>
<dbReference type="PANTHER" id="PTHR11129:SF2">
    <property type="entry name" value="GERANYLGERANYL TRANSFERASE TYPE-2 SUBUNIT ALPHA"/>
    <property type="match status" value="1"/>
</dbReference>
<comment type="catalytic activity">
    <reaction evidence="5 6">
        <text>geranylgeranyl diphosphate + L-cysteinyl-[protein] = S-geranylgeranyl-L-cysteinyl-[protein] + diphosphate</text>
        <dbReference type="Rhea" id="RHEA:21240"/>
        <dbReference type="Rhea" id="RHEA-COMP:10131"/>
        <dbReference type="Rhea" id="RHEA-COMP:11537"/>
        <dbReference type="ChEBI" id="CHEBI:29950"/>
        <dbReference type="ChEBI" id="CHEBI:33019"/>
        <dbReference type="ChEBI" id="CHEBI:57533"/>
        <dbReference type="ChEBI" id="CHEBI:86021"/>
        <dbReference type="EC" id="2.5.1.60"/>
    </reaction>
</comment>
<evidence type="ECO:0000256" key="3">
    <source>
        <dbReference type="ARBA" id="ARBA00022679"/>
    </source>
</evidence>
<dbReference type="PANTHER" id="PTHR11129">
    <property type="entry name" value="PROTEIN FARNESYLTRANSFERASE ALPHA SUBUNIT/RAB GERANYLGERANYL TRANSFERASE ALPHA SUBUNIT"/>
    <property type="match status" value="1"/>
</dbReference>
<evidence type="ECO:0000256" key="7">
    <source>
        <dbReference type="SAM" id="MobiDB-lite"/>
    </source>
</evidence>
<organism evidence="8 9">
    <name type="scientific">Xylaria flabelliformis</name>
    <dbReference type="NCBI Taxonomy" id="2512241"/>
    <lineage>
        <taxon>Eukaryota</taxon>
        <taxon>Fungi</taxon>
        <taxon>Dikarya</taxon>
        <taxon>Ascomycota</taxon>
        <taxon>Pezizomycotina</taxon>
        <taxon>Sordariomycetes</taxon>
        <taxon>Xylariomycetidae</taxon>
        <taxon>Xylariales</taxon>
        <taxon>Xylariaceae</taxon>
        <taxon>Xylaria</taxon>
    </lineage>
</organism>
<dbReference type="AlphaFoldDB" id="A0A553HT34"/>
<sequence>MEHHGKKREAPTARTEEQRKKELQKIKVYRELEDELRERVARGAFNERRTFECTKDLLKANPEYYTVWNLRRRCMMAGVLTSTAEEEEEEEKGKEEAAAASRAQIDDSYLSEELEFTLKLLKKFPKCYWIWNYRKWILEQYILRVPKAAACGAWRNELAYTQKVLYQDHRNFHAWGYRRYLVAKLETPALLGQSLVEDEFIYTTRMIELELSNFSAWHYRSRLMFRVLEERKADDKVRAEFFQAERELIQDAINCGIEDQSLWYYYRFFMAQALGSEGRPTIIPNMPAEEKIRIIEEEIDWVEDMLMDGSYPNLIYPYEAMVEHTLALFKLQPSAKDVREQNNPKYWLVKIRENEKNKNTKRWDELERNIERQLATESNE</sequence>
<keyword evidence="9" id="KW-1185">Reference proteome</keyword>
<dbReference type="PROSITE" id="PS51147">
    <property type="entry name" value="PFTA"/>
    <property type="match status" value="3"/>
</dbReference>
<dbReference type="Pfam" id="PF01239">
    <property type="entry name" value="PPTA"/>
    <property type="match status" value="4"/>
</dbReference>
<evidence type="ECO:0000256" key="6">
    <source>
        <dbReference type="RuleBase" id="RU367120"/>
    </source>
</evidence>
<evidence type="ECO:0000313" key="8">
    <source>
        <dbReference type="EMBL" id="TRX91094.1"/>
    </source>
</evidence>
<keyword evidence="3 6" id="KW-0808">Transferase</keyword>
<evidence type="ECO:0000313" key="9">
    <source>
        <dbReference type="Proteomes" id="UP000319160"/>
    </source>
</evidence>
<protein>
    <recommendedName>
        <fullName evidence="6">Geranylgeranyl transferase type-2 subunit alpha</fullName>
        <ecNumber evidence="6">2.5.1.60</ecNumber>
    </recommendedName>
    <alternativeName>
        <fullName evidence="6">Geranylgeranyl transferase type II subunit alpha</fullName>
    </alternativeName>
</protein>
<dbReference type="InterPro" id="IPR002088">
    <property type="entry name" value="Prenyl_trans_a"/>
</dbReference>
<dbReference type="GO" id="GO:0004663">
    <property type="term" value="F:Rab geranylgeranyltransferase activity"/>
    <property type="evidence" value="ECO:0007669"/>
    <property type="project" value="UniProtKB-UniRule"/>
</dbReference>
<dbReference type="EC" id="2.5.1.60" evidence="6"/>
<comment type="function">
    <text evidence="6">Catalyzes the transfer of a geranyl-geranyl moiety from geranyl-geranyl pyrophosphate to cysteines occuring in specific C-terminal amino acid sequences.</text>
</comment>
<evidence type="ECO:0000256" key="4">
    <source>
        <dbReference type="ARBA" id="ARBA00022737"/>
    </source>
</evidence>
<keyword evidence="2 6" id="KW-0637">Prenyltransferase</keyword>
<gene>
    <name evidence="8" type="ORF">FHL15_008076</name>
</gene>
<name>A0A553HT34_9PEZI</name>
<evidence type="ECO:0000256" key="2">
    <source>
        <dbReference type="ARBA" id="ARBA00022602"/>
    </source>
</evidence>
<dbReference type="Gene3D" id="1.25.40.120">
    <property type="entry name" value="Protein prenylyltransferase"/>
    <property type="match status" value="1"/>
</dbReference>
<dbReference type="EMBL" id="VFLP01000049">
    <property type="protein sequence ID" value="TRX91094.1"/>
    <property type="molecule type" value="Genomic_DNA"/>
</dbReference>
<reference evidence="9" key="1">
    <citation type="submission" date="2019-06" db="EMBL/GenBank/DDBJ databases">
        <title>Draft genome sequence of the griseofulvin-producing fungus Xylaria cubensis strain G536.</title>
        <authorList>
            <person name="Mead M.E."/>
            <person name="Raja H.A."/>
            <person name="Steenwyk J.L."/>
            <person name="Knowles S.L."/>
            <person name="Oberlies N.H."/>
            <person name="Rokas A."/>
        </authorList>
    </citation>
    <scope>NUCLEOTIDE SEQUENCE [LARGE SCALE GENOMIC DNA]</scope>
    <source>
        <strain evidence="9">G536</strain>
    </source>
</reference>
<keyword evidence="4" id="KW-0677">Repeat</keyword>
<evidence type="ECO:0000256" key="5">
    <source>
        <dbReference type="ARBA" id="ARBA00047658"/>
    </source>
</evidence>
<dbReference type="Proteomes" id="UP000319160">
    <property type="component" value="Unassembled WGS sequence"/>
</dbReference>
<dbReference type="SUPFAM" id="SSF48439">
    <property type="entry name" value="Protein prenylyltransferase"/>
    <property type="match status" value="1"/>
</dbReference>
<dbReference type="GO" id="GO:0005968">
    <property type="term" value="C:Rab-protein geranylgeranyltransferase complex"/>
    <property type="evidence" value="ECO:0007669"/>
    <property type="project" value="TreeGrafter"/>
</dbReference>
<comment type="similarity">
    <text evidence="1 6">Belongs to the protein prenyltransferase subunit alpha family.</text>
</comment>